<dbReference type="OrthoDB" id="72053at2759"/>
<proteinExistence type="inferred from homology"/>
<dbReference type="PROSITE" id="PS00194">
    <property type="entry name" value="THIOREDOXIN_1"/>
    <property type="match status" value="1"/>
</dbReference>
<dbReference type="GO" id="GO:0005783">
    <property type="term" value="C:endoplasmic reticulum"/>
    <property type="evidence" value="ECO:0007669"/>
    <property type="project" value="TreeGrafter"/>
</dbReference>
<dbReference type="InterPro" id="IPR017937">
    <property type="entry name" value="Thioredoxin_CS"/>
</dbReference>
<keyword evidence="4" id="KW-0472">Membrane</keyword>
<feature type="transmembrane region" description="Helical" evidence="4">
    <location>
        <begin position="751"/>
        <end position="776"/>
    </location>
</feature>
<evidence type="ECO:0000259" key="5">
    <source>
        <dbReference type="PROSITE" id="PS51352"/>
    </source>
</evidence>
<name>A0A2A9N7R3_9AGAR</name>
<sequence length="788" mass="88797">MALILSLSRLPTSLILTSLLALTLACFNVARIAAVPLDSSSQNLELTPEDFKEKTSTGYWLVEHFSPFCPHCVQFAPTWKQLVKDAETEFPFVHLAQVDCSVHGDLCTDNGANSFPQINLFHAGQTVQVYKGSRDLSDLKNFLHLQIPDPNTHTSPDQAQKDDSKFKLEETSVTLVELTPDNFEKSTATGIWFIEHFSPYCPHCRRFAPKWEQLVKEGKAEFPHVNFAQVNCAVHGDLCKENGVTGYPQMNLFISGKNTEEYRGSRDLNDIKDFLTKRTSKSNVPGQDTSAKDNTDSNAGTNRESQQEESDSWQDPRLPKLNLKGEVVSLTPENFVQTLEKGPAFVKFFAPWCGHCKKLAPTWAQMAKRLQGGHTTIAEVNCDDHRNLCTAQNIKGYPTLIYFANGKKSEYNSGRKLDQMIAFVEQASAPPLRRLKNTDELQLMMDQHEVVYLLLMHSRVDQNLLDAMKDASASLLGQPPILFSTSPDLFQRYKLPESPSTPWALISLKHRNAYNPSSIFLSSHLTHSENPLIQAGDASAVSEMIRDPKSQLATWLRTHRLPTWIELTQDTFQQVMNAPEEPLVLIAAVPPALKGKAEERLRDWAGIWRSVTGGAGRVKLSSKGKKKLWKGETVRMEAGEREVVFTWMDAVRWKDWMKSMYGVETKEDVDSLDRVRVVIADHKRLIYWDADKEGRQIKLADHRKAFSVIQNAAKGLIEYKHSENRVERLARYINSAFIALEQYITEHPLNAVFIVVVTMIGVVCVIVKMVGGSAAVPGGEYRKIERLD</sequence>
<gene>
    <name evidence="6" type="ORF">AMATHDRAFT_72161</name>
</gene>
<organism evidence="6 7">
    <name type="scientific">Amanita thiersii Skay4041</name>
    <dbReference type="NCBI Taxonomy" id="703135"/>
    <lineage>
        <taxon>Eukaryota</taxon>
        <taxon>Fungi</taxon>
        <taxon>Dikarya</taxon>
        <taxon>Basidiomycota</taxon>
        <taxon>Agaricomycotina</taxon>
        <taxon>Agaricomycetes</taxon>
        <taxon>Agaricomycetidae</taxon>
        <taxon>Agaricales</taxon>
        <taxon>Pluteineae</taxon>
        <taxon>Amanitaceae</taxon>
        <taxon>Amanita</taxon>
    </lineage>
</organism>
<evidence type="ECO:0000256" key="4">
    <source>
        <dbReference type="SAM" id="Phobius"/>
    </source>
</evidence>
<dbReference type="SUPFAM" id="SSF52833">
    <property type="entry name" value="Thioredoxin-like"/>
    <property type="match status" value="3"/>
</dbReference>
<dbReference type="STRING" id="703135.A0A2A9N7R3"/>
<evidence type="ECO:0000256" key="1">
    <source>
        <dbReference type="ARBA" id="ARBA00006347"/>
    </source>
</evidence>
<evidence type="ECO:0000313" key="6">
    <source>
        <dbReference type="EMBL" id="PFH44884.1"/>
    </source>
</evidence>
<dbReference type="PROSITE" id="PS51352">
    <property type="entry name" value="THIOREDOXIN_2"/>
    <property type="match status" value="3"/>
</dbReference>
<dbReference type="InterPro" id="IPR013766">
    <property type="entry name" value="Thioredoxin_domain"/>
</dbReference>
<dbReference type="GO" id="GO:0006457">
    <property type="term" value="P:protein folding"/>
    <property type="evidence" value="ECO:0007669"/>
    <property type="project" value="TreeGrafter"/>
</dbReference>
<dbReference type="InterPro" id="IPR036249">
    <property type="entry name" value="Thioredoxin-like_sf"/>
</dbReference>
<dbReference type="PRINTS" id="PR00421">
    <property type="entry name" value="THIOREDOXIN"/>
</dbReference>
<dbReference type="EMBL" id="KZ302735">
    <property type="protein sequence ID" value="PFH44884.1"/>
    <property type="molecule type" value="Genomic_DNA"/>
</dbReference>
<keyword evidence="4" id="KW-0812">Transmembrane</keyword>
<comment type="similarity">
    <text evidence="1">Belongs to the protein disulfide isomerase family.</text>
</comment>
<evidence type="ECO:0000256" key="3">
    <source>
        <dbReference type="SAM" id="MobiDB-lite"/>
    </source>
</evidence>
<dbReference type="InterPro" id="IPR051063">
    <property type="entry name" value="PDI"/>
</dbReference>
<dbReference type="Pfam" id="PF00085">
    <property type="entry name" value="Thioredoxin"/>
    <property type="match status" value="3"/>
</dbReference>
<keyword evidence="4" id="KW-1133">Transmembrane helix</keyword>
<dbReference type="GO" id="GO:0003756">
    <property type="term" value="F:protein disulfide isomerase activity"/>
    <property type="evidence" value="ECO:0007669"/>
    <property type="project" value="TreeGrafter"/>
</dbReference>
<evidence type="ECO:0000256" key="2">
    <source>
        <dbReference type="ARBA" id="ARBA00022729"/>
    </source>
</evidence>
<dbReference type="PANTHER" id="PTHR45672:SF3">
    <property type="entry name" value="THIOREDOXIN DOMAIN-CONTAINING PROTEIN 5"/>
    <property type="match status" value="1"/>
</dbReference>
<feature type="domain" description="Thioredoxin" evidence="5">
    <location>
        <begin position="149"/>
        <end position="280"/>
    </location>
</feature>
<feature type="domain" description="Thioredoxin" evidence="5">
    <location>
        <begin position="307"/>
        <end position="429"/>
    </location>
</feature>
<keyword evidence="2" id="KW-0732">Signal</keyword>
<evidence type="ECO:0000313" key="7">
    <source>
        <dbReference type="Proteomes" id="UP000242287"/>
    </source>
</evidence>
<dbReference type="Gene3D" id="3.40.30.10">
    <property type="entry name" value="Glutaredoxin"/>
    <property type="match status" value="3"/>
</dbReference>
<feature type="domain" description="Thioredoxin" evidence="5">
    <location>
        <begin position="18"/>
        <end position="148"/>
    </location>
</feature>
<feature type="region of interest" description="Disordered" evidence="3">
    <location>
        <begin position="276"/>
        <end position="318"/>
    </location>
</feature>
<dbReference type="CDD" id="cd02961">
    <property type="entry name" value="PDI_a_family"/>
    <property type="match status" value="1"/>
</dbReference>
<accession>A0A2A9N7R3</accession>
<keyword evidence="7" id="KW-1185">Reference proteome</keyword>
<dbReference type="PANTHER" id="PTHR45672">
    <property type="entry name" value="PROTEIN DISULFIDE-ISOMERASE C17H9.14C-RELATED"/>
    <property type="match status" value="1"/>
</dbReference>
<dbReference type="AlphaFoldDB" id="A0A2A9N7R3"/>
<reference evidence="6 7" key="1">
    <citation type="submission" date="2014-02" db="EMBL/GenBank/DDBJ databases">
        <title>Transposable element dynamics among asymbiotic and ectomycorrhizal Amanita fungi.</title>
        <authorList>
            <consortium name="DOE Joint Genome Institute"/>
            <person name="Hess J."/>
            <person name="Skrede I."/>
            <person name="Wolfe B."/>
            <person name="LaButti K."/>
            <person name="Ohm R.A."/>
            <person name="Grigoriev I.V."/>
            <person name="Pringle A."/>
        </authorList>
    </citation>
    <scope>NUCLEOTIDE SEQUENCE [LARGE SCALE GENOMIC DNA]</scope>
    <source>
        <strain evidence="6 7">SKay4041</strain>
    </source>
</reference>
<protein>
    <recommendedName>
        <fullName evidence="5">Thioredoxin domain-containing protein</fullName>
    </recommendedName>
</protein>
<dbReference type="Proteomes" id="UP000242287">
    <property type="component" value="Unassembled WGS sequence"/>
</dbReference>